<dbReference type="Gene3D" id="2.120.10.80">
    <property type="entry name" value="Kelch-type beta propeller"/>
    <property type="match status" value="2"/>
</dbReference>
<organism evidence="2">
    <name type="scientific">uncultured Nocardioidaceae bacterium</name>
    <dbReference type="NCBI Taxonomy" id="253824"/>
    <lineage>
        <taxon>Bacteria</taxon>
        <taxon>Bacillati</taxon>
        <taxon>Actinomycetota</taxon>
        <taxon>Actinomycetes</taxon>
        <taxon>Propionibacteriales</taxon>
        <taxon>Nocardioidaceae</taxon>
        <taxon>environmental samples</taxon>
    </lineage>
</organism>
<dbReference type="InterPro" id="IPR006652">
    <property type="entry name" value="Kelch_1"/>
</dbReference>
<dbReference type="AlphaFoldDB" id="A0A6J4MYN3"/>
<gene>
    <name evidence="2" type="ORF">AVDCRST_MAG21-1183</name>
</gene>
<evidence type="ECO:0000256" key="1">
    <source>
        <dbReference type="SAM" id="MobiDB-lite"/>
    </source>
</evidence>
<protein>
    <recommendedName>
        <fullName evidence="3">Galactose oxidase</fullName>
    </recommendedName>
</protein>
<evidence type="ECO:0000313" key="2">
    <source>
        <dbReference type="EMBL" id="CAA9372812.1"/>
    </source>
</evidence>
<proteinExistence type="predicted"/>
<feature type="region of interest" description="Disordered" evidence="1">
    <location>
        <begin position="16"/>
        <end position="47"/>
    </location>
</feature>
<dbReference type="PANTHER" id="PTHR45632">
    <property type="entry name" value="LD33804P"/>
    <property type="match status" value="1"/>
</dbReference>
<sequence length="326" mass="34499">MTGLAAIGLLAGACTAGQEAAPERDESLPPAPTVSSSQGGTSATGLPEWEARSGLSIPRDDFATATVGEEIWVFGGMTGDRGNRLDSIEVYDTRTERWRMSQRTVPEGLASFEGASIGDRVFIFGGLDANSDASDFSAVFDTSTGDWRRLPPLPRARYAHTVTLHDGLIYVIGGEAASGPVEHVDIYDPAANKWTSGAAMPQARGSHDAVSAGEAIYVLGGWLDSGPSDLVQTYLPGRDTWAAAPRLPEPVSRAGATVLDGRLWVSLHEFSYVLDLADEKWSPANPLTLPRHGLGYVAVGGSIYGIGGCSESPLRDVRTVDVLDVR</sequence>
<dbReference type="EMBL" id="CADCUL010000091">
    <property type="protein sequence ID" value="CAA9372812.1"/>
    <property type="molecule type" value="Genomic_DNA"/>
</dbReference>
<dbReference type="Pfam" id="PF24681">
    <property type="entry name" value="Kelch_KLHDC2_KLHL20_DRC7"/>
    <property type="match status" value="1"/>
</dbReference>
<evidence type="ECO:0008006" key="3">
    <source>
        <dbReference type="Google" id="ProtNLM"/>
    </source>
</evidence>
<accession>A0A6J4MYN3</accession>
<dbReference type="SMART" id="SM00612">
    <property type="entry name" value="Kelch"/>
    <property type="match status" value="4"/>
</dbReference>
<name>A0A6J4MYN3_9ACTN</name>
<reference evidence="2" key="1">
    <citation type="submission" date="2020-02" db="EMBL/GenBank/DDBJ databases">
        <authorList>
            <person name="Meier V. D."/>
        </authorList>
    </citation>
    <scope>NUCLEOTIDE SEQUENCE</scope>
    <source>
        <strain evidence="2">AVDCRST_MAG21</strain>
    </source>
</reference>
<feature type="compositionally biased region" description="Polar residues" evidence="1">
    <location>
        <begin position="33"/>
        <end position="44"/>
    </location>
</feature>
<dbReference type="SUPFAM" id="SSF117281">
    <property type="entry name" value="Kelch motif"/>
    <property type="match status" value="2"/>
</dbReference>
<dbReference type="InterPro" id="IPR015915">
    <property type="entry name" value="Kelch-typ_b-propeller"/>
</dbReference>